<feature type="transmembrane region" description="Helical" evidence="11">
    <location>
        <begin position="43"/>
        <end position="66"/>
    </location>
</feature>
<keyword evidence="5" id="KW-0441">Lipid A biosynthesis</keyword>
<keyword evidence="10 11" id="KW-0472">Membrane</keyword>
<protein>
    <submittedName>
        <fullName evidence="13">Putative 4-amino-4-deoxy-L-arabinose-phosphoundecaprenol flippase subunit ArnE</fullName>
    </submittedName>
</protein>
<dbReference type="RefSeq" id="WP_041590685.1">
    <property type="nucleotide sequence ID" value="NZ_CAJPTF010000013.1"/>
</dbReference>
<sequence>MLKLLCCSTVQCLFLVAGQIFLKCAMAEIGTFSWTWKFFRQAMFSWQLLASGLSMVVASFIWFYILKHYELSLAYPLISISYIFGTLAAIFFFHETVPFTRWMGVLLIMGGVVLLTR</sequence>
<accession>A0A1D3UK66</accession>
<evidence type="ECO:0000256" key="10">
    <source>
        <dbReference type="ARBA" id="ARBA00023136"/>
    </source>
</evidence>
<dbReference type="EMBL" id="FMMM01000037">
    <property type="protein sequence ID" value="SCQ20524.1"/>
    <property type="molecule type" value="Genomic_DNA"/>
</dbReference>
<dbReference type="GO" id="GO:0009245">
    <property type="term" value="P:lipid A biosynthetic process"/>
    <property type="evidence" value="ECO:0007669"/>
    <property type="project" value="UniProtKB-KW"/>
</dbReference>
<keyword evidence="4" id="KW-0997">Cell inner membrane</keyword>
<dbReference type="InterPro" id="IPR000620">
    <property type="entry name" value="EamA_dom"/>
</dbReference>
<evidence type="ECO:0000313" key="14">
    <source>
        <dbReference type="Proteomes" id="UP000182057"/>
    </source>
</evidence>
<evidence type="ECO:0000256" key="6">
    <source>
        <dbReference type="ARBA" id="ARBA00022692"/>
    </source>
</evidence>
<dbReference type="GO" id="GO:0005886">
    <property type="term" value="C:plasma membrane"/>
    <property type="evidence" value="ECO:0007669"/>
    <property type="project" value="UniProtKB-SubCell"/>
</dbReference>
<dbReference type="OrthoDB" id="9156836at2"/>
<evidence type="ECO:0000313" key="13">
    <source>
        <dbReference type="EMBL" id="SCQ20524.1"/>
    </source>
</evidence>
<keyword evidence="8 11" id="KW-1133">Transmembrane helix</keyword>
<comment type="subcellular location">
    <subcellularLocation>
        <location evidence="1">Cell membrane</location>
        <topology evidence="1">Multi-pass membrane protein</topology>
    </subcellularLocation>
</comment>
<gene>
    <name evidence="13" type="primary">arnE</name>
    <name evidence="13" type="ORF">TFUB20_01067</name>
</gene>
<dbReference type="Pfam" id="PF00892">
    <property type="entry name" value="EamA"/>
    <property type="match status" value="1"/>
</dbReference>
<evidence type="ECO:0000256" key="2">
    <source>
        <dbReference type="ARBA" id="ARBA00022475"/>
    </source>
</evidence>
<evidence type="ECO:0000256" key="7">
    <source>
        <dbReference type="ARBA" id="ARBA00022985"/>
    </source>
</evidence>
<dbReference type="AlphaFoldDB" id="A0A1D3UK66"/>
<evidence type="ECO:0000259" key="12">
    <source>
        <dbReference type="Pfam" id="PF00892"/>
    </source>
</evidence>
<evidence type="ECO:0000256" key="9">
    <source>
        <dbReference type="ARBA" id="ARBA00023098"/>
    </source>
</evidence>
<keyword evidence="9" id="KW-0443">Lipid metabolism</keyword>
<feature type="domain" description="EamA" evidence="12">
    <location>
        <begin position="14"/>
        <end position="116"/>
    </location>
</feature>
<keyword evidence="6 11" id="KW-0812">Transmembrane</keyword>
<dbReference type="GeneID" id="34758380"/>
<evidence type="ECO:0000256" key="3">
    <source>
        <dbReference type="ARBA" id="ARBA00022516"/>
    </source>
</evidence>
<dbReference type="InterPro" id="IPR037185">
    <property type="entry name" value="EmrE-like"/>
</dbReference>
<dbReference type="InterPro" id="IPR000390">
    <property type="entry name" value="Small_drug/metabolite_transptr"/>
</dbReference>
<keyword evidence="3" id="KW-0444">Lipid biosynthesis</keyword>
<organism evidence="13 14">
    <name type="scientific">Tannerella forsythia</name>
    <name type="common">Bacteroides forsythus</name>
    <dbReference type="NCBI Taxonomy" id="28112"/>
    <lineage>
        <taxon>Bacteria</taxon>
        <taxon>Pseudomonadati</taxon>
        <taxon>Bacteroidota</taxon>
        <taxon>Bacteroidia</taxon>
        <taxon>Bacteroidales</taxon>
        <taxon>Tannerellaceae</taxon>
        <taxon>Tannerella</taxon>
    </lineage>
</organism>
<feature type="transmembrane region" description="Helical" evidence="11">
    <location>
        <begin position="73"/>
        <end position="93"/>
    </location>
</feature>
<evidence type="ECO:0000256" key="11">
    <source>
        <dbReference type="SAM" id="Phobius"/>
    </source>
</evidence>
<keyword evidence="2" id="KW-1003">Cell membrane</keyword>
<evidence type="ECO:0000256" key="4">
    <source>
        <dbReference type="ARBA" id="ARBA00022519"/>
    </source>
</evidence>
<name>A0A1D3UK66_TANFO</name>
<reference evidence="13 14" key="1">
    <citation type="submission" date="2016-09" db="EMBL/GenBank/DDBJ databases">
        <authorList>
            <person name="Capua I."/>
            <person name="De Benedictis P."/>
            <person name="Joannis T."/>
            <person name="Lombin L.H."/>
            <person name="Cattoli G."/>
        </authorList>
    </citation>
    <scope>NUCLEOTIDE SEQUENCE [LARGE SCALE GENOMIC DNA]</scope>
    <source>
        <strain evidence="13 14">UB20</strain>
    </source>
</reference>
<dbReference type="PANTHER" id="PTHR30561:SF9">
    <property type="entry name" value="4-AMINO-4-DEOXY-L-ARABINOSE-PHOSPHOUNDECAPRENOL FLIPPASE SUBUNIT ARNF-RELATED"/>
    <property type="match status" value="1"/>
</dbReference>
<feature type="transmembrane region" description="Helical" evidence="11">
    <location>
        <begin position="99"/>
        <end position="116"/>
    </location>
</feature>
<dbReference type="Gene3D" id="1.10.3730.20">
    <property type="match status" value="1"/>
</dbReference>
<keyword evidence="7" id="KW-0448">Lipopolysaccharide biosynthesis</keyword>
<proteinExistence type="predicted"/>
<dbReference type="GO" id="GO:0022857">
    <property type="term" value="F:transmembrane transporter activity"/>
    <property type="evidence" value="ECO:0007669"/>
    <property type="project" value="InterPro"/>
</dbReference>
<evidence type="ECO:0000256" key="1">
    <source>
        <dbReference type="ARBA" id="ARBA00004651"/>
    </source>
</evidence>
<dbReference type="Proteomes" id="UP000182057">
    <property type="component" value="Unassembled WGS sequence"/>
</dbReference>
<evidence type="ECO:0000256" key="8">
    <source>
        <dbReference type="ARBA" id="ARBA00022989"/>
    </source>
</evidence>
<dbReference type="SUPFAM" id="SSF103481">
    <property type="entry name" value="Multidrug resistance efflux transporter EmrE"/>
    <property type="match status" value="1"/>
</dbReference>
<dbReference type="PANTHER" id="PTHR30561">
    <property type="entry name" value="SMR FAMILY PROTON-DEPENDENT DRUG EFFLUX TRANSPORTER SUGE"/>
    <property type="match status" value="1"/>
</dbReference>
<dbReference type="GO" id="GO:0009103">
    <property type="term" value="P:lipopolysaccharide biosynthetic process"/>
    <property type="evidence" value="ECO:0007669"/>
    <property type="project" value="UniProtKB-KW"/>
</dbReference>
<evidence type="ECO:0000256" key="5">
    <source>
        <dbReference type="ARBA" id="ARBA00022556"/>
    </source>
</evidence>